<reference evidence="2" key="1">
    <citation type="journal article" date="2014" name="Int. J. Syst. Evol. Microbiol.">
        <title>Complete genome sequence of Corynebacterium casei LMG S-19264T (=DSM 44701T), isolated from a smear-ripened cheese.</title>
        <authorList>
            <consortium name="US DOE Joint Genome Institute (JGI-PGF)"/>
            <person name="Walter F."/>
            <person name="Albersmeier A."/>
            <person name="Kalinowski J."/>
            <person name="Ruckert C."/>
        </authorList>
    </citation>
    <scope>NUCLEOTIDE SEQUENCE</scope>
    <source>
        <strain evidence="2">CGMCC 1.6333</strain>
    </source>
</reference>
<evidence type="ECO:0000313" key="3">
    <source>
        <dbReference type="Proteomes" id="UP000618460"/>
    </source>
</evidence>
<reference evidence="2" key="2">
    <citation type="submission" date="2020-09" db="EMBL/GenBank/DDBJ databases">
        <authorList>
            <person name="Sun Q."/>
            <person name="Zhou Y."/>
        </authorList>
    </citation>
    <scope>NUCLEOTIDE SEQUENCE</scope>
    <source>
        <strain evidence="2">CGMCC 1.6333</strain>
    </source>
</reference>
<sequence length="148" mass="16588">MKKILCCGLILLFTILLMPTAILATEDKEDFTTINITTNTTDYILTTKNDITEVSNTTIVSNSATSSITRVDTIGLRLYLQTINRTTGIWNNTGLSREFIDYNSSSIDKATLFSVSKGYQYRIKTVHFVKEGGTYNSETTYSSIIDLR</sequence>
<proteinExistence type="predicted"/>
<organism evidence="2 3">
    <name type="scientific">Paraliobacillus quinghaiensis</name>
    <dbReference type="NCBI Taxonomy" id="470815"/>
    <lineage>
        <taxon>Bacteria</taxon>
        <taxon>Bacillati</taxon>
        <taxon>Bacillota</taxon>
        <taxon>Bacilli</taxon>
        <taxon>Bacillales</taxon>
        <taxon>Bacillaceae</taxon>
        <taxon>Paraliobacillus</taxon>
    </lineage>
</organism>
<dbReference type="RefSeq" id="WP_117156932.1">
    <property type="nucleotide sequence ID" value="NZ_BMLG01000024.1"/>
</dbReference>
<keyword evidence="1" id="KW-0732">Signal</keyword>
<keyword evidence="3" id="KW-1185">Reference proteome</keyword>
<evidence type="ECO:0000256" key="1">
    <source>
        <dbReference type="SAM" id="SignalP"/>
    </source>
</evidence>
<comment type="caution">
    <text evidence="2">The sequence shown here is derived from an EMBL/GenBank/DDBJ whole genome shotgun (WGS) entry which is preliminary data.</text>
</comment>
<dbReference type="Proteomes" id="UP000618460">
    <property type="component" value="Unassembled WGS sequence"/>
</dbReference>
<feature type="signal peptide" evidence="1">
    <location>
        <begin position="1"/>
        <end position="24"/>
    </location>
</feature>
<dbReference type="AlphaFoldDB" id="A0A917TW05"/>
<accession>A0A917TW05</accession>
<name>A0A917TW05_9BACI</name>
<evidence type="ECO:0008006" key="4">
    <source>
        <dbReference type="Google" id="ProtNLM"/>
    </source>
</evidence>
<protein>
    <recommendedName>
        <fullName evidence="4">DUF5626 domain-containing protein</fullName>
    </recommendedName>
</protein>
<dbReference type="OrthoDB" id="2973278at2"/>
<evidence type="ECO:0000313" key="2">
    <source>
        <dbReference type="EMBL" id="GGM40708.1"/>
    </source>
</evidence>
<gene>
    <name evidence="2" type="ORF">GCM10011351_28610</name>
</gene>
<dbReference type="EMBL" id="BMLG01000024">
    <property type="protein sequence ID" value="GGM40708.1"/>
    <property type="molecule type" value="Genomic_DNA"/>
</dbReference>
<feature type="chain" id="PRO_5037288123" description="DUF5626 domain-containing protein" evidence="1">
    <location>
        <begin position="25"/>
        <end position="148"/>
    </location>
</feature>